<feature type="domain" description="RDD" evidence="8">
    <location>
        <begin position="7"/>
        <end position="133"/>
    </location>
</feature>
<evidence type="ECO:0000256" key="3">
    <source>
        <dbReference type="ARBA" id="ARBA00022692"/>
    </source>
</evidence>
<comment type="subcellular location">
    <subcellularLocation>
        <location evidence="1">Cell membrane</location>
        <topology evidence="1">Multi-pass membrane protein</topology>
    </subcellularLocation>
</comment>
<protein>
    <submittedName>
        <fullName evidence="9">RDD family protein</fullName>
    </submittedName>
</protein>
<feature type="transmembrane region" description="Helical" evidence="7">
    <location>
        <begin position="101"/>
        <end position="120"/>
    </location>
</feature>
<keyword evidence="10" id="KW-1185">Reference proteome</keyword>
<dbReference type="GO" id="GO:0005886">
    <property type="term" value="C:plasma membrane"/>
    <property type="evidence" value="ECO:0007669"/>
    <property type="project" value="UniProtKB-SubCell"/>
</dbReference>
<evidence type="ECO:0000256" key="4">
    <source>
        <dbReference type="ARBA" id="ARBA00022989"/>
    </source>
</evidence>
<accession>A0A3R8TEP1</accession>
<evidence type="ECO:0000256" key="5">
    <source>
        <dbReference type="ARBA" id="ARBA00023136"/>
    </source>
</evidence>
<evidence type="ECO:0000313" key="10">
    <source>
        <dbReference type="Proteomes" id="UP000269265"/>
    </source>
</evidence>
<organism evidence="9 10">
    <name type="scientific">Aquabacterium soli</name>
    <dbReference type="NCBI Taxonomy" id="2493092"/>
    <lineage>
        <taxon>Bacteria</taxon>
        <taxon>Pseudomonadati</taxon>
        <taxon>Pseudomonadota</taxon>
        <taxon>Betaproteobacteria</taxon>
        <taxon>Burkholderiales</taxon>
        <taxon>Aquabacterium</taxon>
    </lineage>
</organism>
<feature type="transmembrane region" description="Helical" evidence="7">
    <location>
        <begin position="12"/>
        <end position="37"/>
    </location>
</feature>
<dbReference type="PANTHER" id="PTHR36115:SF4">
    <property type="entry name" value="MEMBRANE PROTEIN"/>
    <property type="match status" value="1"/>
</dbReference>
<dbReference type="PANTHER" id="PTHR36115">
    <property type="entry name" value="PROLINE-RICH ANTIGEN HOMOLOG-RELATED"/>
    <property type="match status" value="1"/>
</dbReference>
<evidence type="ECO:0000256" key="1">
    <source>
        <dbReference type="ARBA" id="ARBA00004651"/>
    </source>
</evidence>
<feature type="region of interest" description="Disordered" evidence="6">
    <location>
        <begin position="142"/>
        <end position="168"/>
    </location>
</feature>
<name>A0A3R8TEP1_9BURK</name>
<dbReference type="InterPro" id="IPR051791">
    <property type="entry name" value="Pra-immunoreactive"/>
</dbReference>
<evidence type="ECO:0000256" key="2">
    <source>
        <dbReference type="ARBA" id="ARBA00022475"/>
    </source>
</evidence>
<reference evidence="9 10" key="1">
    <citation type="submission" date="2018-12" db="EMBL/GenBank/DDBJ databases">
        <title>The whole draft genome of Aquabacterium sp. SJQ9.</title>
        <authorList>
            <person name="Sun L."/>
            <person name="Gao X."/>
            <person name="Chen W."/>
            <person name="Huang K."/>
        </authorList>
    </citation>
    <scope>NUCLEOTIDE SEQUENCE [LARGE SCALE GENOMIC DNA]</scope>
    <source>
        <strain evidence="9 10">SJQ9</strain>
    </source>
</reference>
<dbReference type="Pfam" id="PF06271">
    <property type="entry name" value="RDD"/>
    <property type="match status" value="1"/>
</dbReference>
<evidence type="ECO:0000313" key="9">
    <source>
        <dbReference type="EMBL" id="RRS05925.1"/>
    </source>
</evidence>
<evidence type="ECO:0000256" key="6">
    <source>
        <dbReference type="SAM" id="MobiDB-lite"/>
    </source>
</evidence>
<evidence type="ECO:0000256" key="7">
    <source>
        <dbReference type="SAM" id="Phobius"/>
    </source>
</evidence>
<proteinExistence type="predicted"/>
<evidence type="ECO:0000259" key="8">
    <source>
        <dbReference type="Pfam" id="PF06271"/>
    </source>
</evidence>
<feature type="transmembrane region" description="Helical" evidence="7">
    <location>
        <begin position="49"/>
        <end position="69"/>
    </location>
</feature>
<dbReference type="OrthoDB" id="5298807at2"/>
<dbReference type="Proteomes" id="UP000269265">
    <property type="component" value="Unassembled WGS sequence"/>
</dbReference>
<keyword evidence="3 7" id="KW-0812">Transmembrane</keyword>
<keyword evidence="2" id="KW-1003">Cell membrane</keyword>
<dbReference type="EMBL" id="RSED01000002">
    <property type="protein sequence ID" value="RRS05925.1"/>
    <property type="molecule type" value="Genomic_DNA"/>
</dbReference>
<dbReference type="AlphaFoldDB" id="A0A3R8TEP1"/>
<gene>
    <name evidence="9" type="ORF">EIP75_03445</name>
</gene>
<sequence>MSTPPDYAGFWLRVAASLIDTVWLCLIVYTLLALLVGPQAMLPDAPYTPLRFLVEWVLPIALVIGFWLFRSATPGKMLLKLKVVDAQTLGPVPMPRLLLRYAGYYVAAAPLALGLLWVGWDARKQGWHDKLAGTLVIRVPGTGVEPQPTTSTSNGAPAARHDDTAWPT</sequence>
<keyword evidence="5 7" id="KW-0472">Membrane</keyword>
<keyword evidence="4 7" id="KW-1133">Transmembrane helix</keyword>
<dbReference type="RefSeq" id="WP_125241832.1">
    <property type="nucleotide sequence ID" value="NZ_RSED01000002.1"/>
</dbReference>
<comment type="caution">
    <text evidence="9">The sequence shown here is derived from an EMBL/GenBank/DDBJ whole genome shotgun (WGS) entry which is preliminary data.</text>
</comment>
<dbReference type="InterPro" id="IPR010432">
    <property type="entry name" value="RDD"/>
</dbReference>
<feature type="compositionally biased region" description="Basic and acidic residues" evidence="6">
    <location>
        <begin position="159"/>
        <end position="168"/>
    </location>
</feature>